<dbReference type="EMBL" id="WPHM01000009">
    <property type="protein sequence ID" value="MUZ59309.1"/>
    <property type="molecule type" value="Genomic_DNA"/>
</dbReference>
<sequence length="95" mass="10455">MELFLLWFICGVVTAIIATAKGRSGVGWFFVGLLISIFGIILIACLPSLKATETPYLLETTRVQPTKACPDCGETILYVANVCKHCGFRFDSKHK</sequence>
<gene>
    <name evidence="2" type="ORF">GOZ95_17850</name>
</gene>
<dbReference type="RefSeq" id="WP_156548552.1">
    <property type="nucleotide sequence ID" value="NZ_JABAEJ010000006.1"/>
</dbReference>
<reference evidence="2 3" key="1">
    <citation type="submission" date="2019-12" db="EMBL/GenBank/DDBJ databases">
        <title>Whole-genome sequencing of Allorhizobium vitis.</title>
        <authorList>
            <person name="Gan H.M."/>
            <person name="Szegedi E."/>
            <person name="Burr T."/>
            <person name="Savka M.A."/>
        </authorList>
    </citation>
    <scope>NUCLEOTIDE SEQUENCE [LARGE SCALE GENOMIC DNA]</scope>
    <source>
        <strain evidence="2 3">CG989</strain>
    </source>
</reference>
<accession>A0AAE4WF75</accession>
<proteinExistence type="predicted"/>
<keyword evidence="1" id="KW-1133">Transmembrane helix</keyword>
<evidence type="ECO:0000313" key="2">
    <source>
        <dbReference type="EMBL" id="MUZ59309.1"/>
    </source>
</evidence>
<protein>
    <submittedName>
        <fullName evidence="2">Uncharacterized protein</fullName>
    </submittedName>
</protein>
<name>A0AAE4WF75_AGRVI</name>
<evidence type="ECO:0000313" key="3">
    <source>
        <dbReference type="Proteomes" id="UP000436692"/>
    </source>
</evidence>
<comment type="caution">
    <text evidence="2">The sequence shown here is derived from an EMBL/GenBank/DDBJ whole genome shotgun (WGS) entry which is preliminary data.</text>
</comment>
<evidence type="ECO:0000256" key="1">
    <source>
        <dbReference type="SAM" id="Phobius"/>
    </source>
</evidence>
<feature type="transmembrane region" description="Helical" evidence="1">
    <location>
        <begin position="25"/>
        <end position="46"/>
    </location>
</feature>
<organism evidence="2 3">
    <name type="scientific">Agrobacterium vitis</name>
    <name type="common">Rhizobium vitis</name>
    <dbReference type="NCBI Taxonomy" id="373"/>
    <lineage>
        <taxon>Bacteria</taxon>
        <taxon>Pseudomonadati</taxon>
        <taxon>Pseudomonadota</taxon>
        <taxon>Alphaproteobacteria</taxon>
        <taxon>Hyphomicrobiales</taxon>
        <taxon>Rhizobiaceae</taxon>
        <taxon>Rhizobium/Agrobacterium group</taxon>
        <taxon>Agrobacterium</taxon>
    </lineage>
</organism>
<dbReference type="AlphaFoldDB" id="A0AAE4WF75"/>
<keyword evidence="1" id="KW-0812">Transmembrane</keyword>
<dbReference type="Proteomes" id="UP000436692">
    <property type="component" value="Unassembled WGS sequence"/>
</dbReference>
<keyword evidence="1" id="KW-0472">Membrane</keyword>